<dbReference type="InterPro" id="IPR036855">
    <property type="entry name" value="Znf_CCCH_sf"/>
</dbReference>
<dbReference type="InterPro" id="IPR000571">
    <property type="entry name" value="Znf_CCCH"/>
</dbReference>
<gene>
    <name evidence="6" type="ORF">CSSPTR1EN2_LOCUS4093</name>
</gene>
<evidence type="ECO:0000256" key="2">
    <source>
        <dbReference type="ARBA" id="ARBA00022771"/>
    </source>
</evidence>
<accession>A0ABP0TJC1</accession>
<reference evidence="6" key="1">
    <citation type="submission" date="2024-02" db="EMBL/GenBank/DDBJ databases">
        <authorList>
            <consortium name="ELIXIR-Norway"/>
            <consortium name="Elixir Norway"/>
        </authorList>
    </citation>
    <scope>NUCLEOTIDE SEQUENCE</scope>
</reference>
<organism evidence="6 7">
    <name type="scientific">Sphagnum troendelagicum</name>
    <dbReference type="NCBI Taxonomy" id="128251"/>
    <lineage>
        <taxon>Eukaryota</taxon>
        <taxon>Viridiplantae</taxon>
        <taxon>Streptophyta</taxon>
        <taxon>Embryophyta</taxon>
        <taxon>Bryophyta</taxon>
        <taxon>Sphagnophytina</taxon>
        <taxon>Sphagnopsida</taxon>
        <taxon>Sphagnales</taxon>
        <taxon>Sphagnaceae</taxon>
        <taxon>Sphagnum</taxon>
    </lineage>
</organism>
<protein>
    <recommendedName>
        <fullName evidence="5">C3H1-type domain-containing protein</fullName>
    </recommendedName>
</protein>
<evidence type="ECO:0000313" key="6">
    <source>
        <dbReference type="EMBL" id="CAK9197676.1"/>
    </source>
</evidence>
<dbReference type="PANTHER" id="PTHR38160:SF1">
    <property type="entry name" value="ZINC FINGER CCCH DOMAIN-CONTAINING PROTEIN 40"/>
    <property type="match status" value="1"/>
</dbReference>
<dbReference type="Gene3D" id="4.10.1000.10">
    <property type="entry name" value="Zinc finger, CCCH-type"/>
    <property type="match status" value="1"/>
</dbReference>
<keyword evidence="2 4" id="KW-0863">Zinc-finger</keyword>
<dbReference type="EMBL" id="OZ019903">
    <property type="protein sequence ID" value="CAK9197676.1"/>
    <property type="molecule type" value="Genomic_DNA"/>
</dbReference>
<dbReference type="PANTHER" id="PTHR38160">
    <property type="entry name" value="ZINC FINGER CCCH DOMAIN-CONTAINING PROTEIN 40"/>
    <property type="match status" value="1"/>
</dbReference>
<dbReference type="InterPro" id="IPR045868">
    <property type="entry name" value="Znf_C3H13/40"/>
</dbReference>
<evidence type="ECO:0000256" key="3">
    <source>
        <dbReference type="ARBA" id="ARBA00022833"/>
    </source>
</evidence>
<dbReference type="SUPFAM" id="SSF90229">
    <property type="entry name" value="CCCH zinc finger"/>
    <property type="match status" value="1"/>
</dbReference>
<evidence type="ECO:0000259" key="5">
    <source>
        <dbReference type="PROSITE" id="PS50103"/>
    </source>
</evidence>
<evidence type="ECO:0000256" key="4">
    <source>
        <dbReference type="PROSITE-ProRule" id="PRU00723"/>
    </source>
</evidence>
<name>A0ABP0TJC1_9BRYO</name>
<keyword evidence="7" id="KW-1185">Reference proteome</keyword>
<keyword evidence="1 4" id="KW-0479">Metal-binding</keyword>
<keyword evidence="3 4" id="KW-0862">Zinc</keyword>
<feature type="domain" description="C3H1-type" evidence="5">
    <location>
        <begin position="7"/>
        <end position="34"/>
    </location>
</feature>
<evidence type="ECO:0000313" key="7">
    <source>
        <dbReference type="Proteomes" id="UP001497512"/>
    </source>
</evidence>
<dbReference type="PROSITE" id="PS50103">
    <property type="entry name" value="ZF_C3H1"/>
    <property type="match status" value="1"/>
</dbReference>
<evidence type="ECO:0000256" key="1">
    <source>
        <dbReference type="ARBA" id="ARBA00022723"/>
    </source>
</evidence>
<feature type="zinc finger region" description="C3H1-type" evidence="4">
    <location>
        <begin position="7"/>
        <end position="34"/>
    </location>
</feature>
<proteinExistence type="predicted"/>
<dbReference type="Proteomes" id="UP001497512">
    <property type="component" value="Chromosome 11"/>
</dbReference>
<sequence>MLYAPNLYKTKMCSLYMQRGYCPRQNCYFAHEESELRKLPGEAPELPPHISFFLTPPLSHLVIETTIVTALMLSATICFKSPEADNITAPLLKARLEPIAWLHRVILAVWRSGRALKAWKSVVVVPLYKGKGSHQCTDNY</sequence>